<reference evidence="1" key="1">
    <citation type="submission" date="2019-06" db="EMBL/GenBank/DDBJ databases">
        <title>Complete genome sequence of Methanobrevibacter arboriphilus strain SA.</title>
        <authorList>
            <person name="Asakawa S."/>
        </authorList>
    </citation>
    <scope>NUCLEOTIDE SEQUENCE</scope>
    <source>
        <strain evidence="1">SA</strain>
    </source>
</reference>
<dbReference type="Proteomes" id="UP000825015">
    <property type="component" value="Chromosome"/>
</dbReference>
<proteinExistence type="predicted"/>
<sequence>MEHEEIKINDSITIDIIDGEKALRITGTGKDYRLGEKTAKNLIEGCKKYCDCDLEEHIVSKGH</sequence>
<name>A0ACA8R4M7_METAZ</name>
<organism evidence="1 2">
    <name type="scientific">Methanobrevibacter arboriphilus</name>
    <dbReference type="NCBI Taxonomy" id="39441"/>
    <lineage>
        <taxon>Archaea</taxon>
        <taxon>Methanobacteriati</taxon>
        <taxon>Methanobacteriota</taxon>
        <taxon>Methanomada group</taxon>
        <taxon>Methanobacteria</taxon>
        <taxon>Methanobacteriales</taxon>
        <taxon>Methanobacteriaceae</taxon>
        <taxon>Methanobrevibacter</taxon>
    </lineage>
</organism>
<evidence type="ECO:0000313" key="1">
    <source>
        <dbReference type="EMBL" id="BBL62409.1"/>
    </source>
</evidence>
<accession>A0ACA8R4M7</accession>
<evidence type="ECO:0000313" key="2">
    <source>
        <dbReference type="Proteomes" id="UP000825015"/>
    </source>
</evidence>
<protein>
    <submittedName>
        <fullName evidence="1">Uncharacterized protein</fullName>
    </submittedName>
</protein>
<dbReference type="EMBL" id="AP019779">
    <property type="protein sequence ID" value="BBL62409.1"/>
    <property type="molecule type" value="Genomic_DNA"/>
</dbReference>
<gene>
    <name evidence="1" type="ORF">MarbSA_14490</name>
</gene>
<keyword evidence="2" id="KW-1185">Reference proteome</keyword>